<comment type="subcellular location">
    <subcellularLocation>
        <location evidence="10">Cell membrane</location>
        <topology evidence="10">Peripheral membrane protein</topology>
        <orientation evidence="10">Cytoplasmic side</orientation>
    </subcellularLocation>
    <subcellularLocation>
        <location evidence="10">Cytoplasm</location>
    </subcellularLocation>
</comment>
<accession>K6FHA9</accession>
<evidence type="ECO:0000256" key="7">
    <source>
        <dbReference type="ARBA" id="ARBA00023170"/>
    </source>
</evidence>
<dbReference type="PANTHER" id="PTHR43134">
    <property type="entry name" value="SIGNAL RECOGNITION PARTICLE RECEPTOR SUBUNIT ALPHA"/>
    <property type="match status" value="1"/>
</dbReference>
<dbReference type="GO" id="GO:0005737">
    <property type="term" value="C:cytoplasm"/>
    <property type="evidence" value="ECO:0007669"/>
    <property type="project" value="UniProtKB-SubCell"/>
</dbReference>
<dbReference type="Gene3D" id="3.40.50.300">
    <property type="entry name" value="P-loop containing nucleotide triphosphate hydrolases"/>
    <property type="match status" value="1"/>
</dbReference>
<dbReference type="SMART" id="SM00962">
    <property type="entry name" value="SRP54"/>
    <property type="match status" value="1"/>
</dbReference>
<gene>
    <name evidence="10" type="primary">ftsY</name>
    <name evidence="13" type="ORF">B193_3332</name>
</gene>
<name>K6FHA9_9BACT</name>
<feature type="binding site" evidence="10">
    <location>
        <begin position="409"/>
        <end position="416"/>
    </location>
    <ligand>
        <name>GTP</name>
        <dbReference type="ChEBI" id="CHEBI:37565"/>
    </ligand>
</feature>
<dbReference type="EC" id="3.6.5.4" evidence="10"/>
<evidence type="ECO:0000256" key="4">
    <source>
        <dbReference type="ARBA" id="ARBA00022801"/>
    </source>
</evidence>
<protein>
    <recommendedName>
        <fullName evidence="10">Signal recognition particle receptor FtsY</fullName>
        <shortName evidence="10">SRP receptor</shortName>
        <ecNumber evidence="10">3.6.5.4</ecNumber>
    </recommendedName>
</protein>
<evidence type="ECO:0000256" key="5">
    <source>
        <dbReference type="ARBA" id="ARBA00023134"/>
    </source>
</evidence>
<evidence type="ECO:0000256" key="8">
    <source>
        <dbReference type="ARBA" id="ARBA00048027"/>
    </source>
</evidence>
<dbReference type="CDD" id="cd17874">
    <property type="entry name" value="FtsY"/>
    <property type="match status" value="1"/>
</dbReference>
<evidence type="ECO:0000256" key="11">
    <source>
        <dbReference type="SAM" id="MobiDB-lite"/>
    </source>
</evidence>
<reference evidence="13 14" key="1">
    <citation type="submission" date="2012-07" db="EMBL/GenBank/DDBJ databases">
        <title>Draft genome sequence of Desulfovibrio magneticus str. Maddingley MBC34 obtained from a metagenomic sequence of a methanogenic enrichment isolated from coal-seam formation water in Victoria, Australia.</title>
        <authorList>
            <person name="Greenfield P."/>
            <person name="Hendry P."/>
            <person name="Li D."/>
            <person name="Rosewarne C.P."/>
            <person name="Tran-Dinh N."/>
            <person name="Elbourne L.D.H."/>
            <person name="Paulsen I.T."/>
            <person name="Midgley D.J."/>
        </authorList>
    </citation>
    <scope>NUCLEOTIDE SEQUENCE [LARGE SCALE GENOMIC DNA]</scope>
    <source>
        <strain evidence="14">Maddingley MBC34</strain>
    </source>
</reference>
<feature type="compositionally biased region" description="Low complexity" evidence="11">
    <location>
        <begin position="16"/>
        <end position="65"/>
    </location>
</feature>
<evidence type="ECO:0000256" key="10">
    <source>
        <dbReference type="HAMAP-Rule" id="MF_00920"/>
    </source>
</evidence>
<feature type="binding site" evidence="10">
    <location>
        <begin position="491"/>
        <end position="495"/>
    </location>
    <ligand>
        <name>GTP</name>
        <dbReference type="ChEBI" id="CHEBI:37565"/>
    </ligand>
</feature>
<comment type="function">
    <text evidence="9">Involved in targeting and insertion of nascent membrane proteins into the cytoplasmic membrane. Acts as a receptor for the complex formed by the signal recognition particle (SRP) and the ribosome-nascent chain (RNC). Interaction with SRP-RNC leads to the transfer of the RNC complex to the Sec translocase for insertion into the membrane, the hydrolysis of GTP by both Ffh and FtsY, and the dissociation of the SRP-FtsY complex into the individual components.</text>
</comment>
<feature type="binding site" evidence="10">
    <location>
        <begin position="555"/>
        <end position="558"/>
    </location>
    <ligand>
        <name>GTP</name>
        <dbReference type="ChEBI" id="CHEBI:37565"/>
    </ligand>
</feature>
<evidence type="ECO:0000313" key="14">
    <source>
        <dbReference type="Proteomes" id="UP000006272"/>
    </source>
</evidence>
<dbReference type="Proteomes" id="UP000006272">
    <property type="component" value="Unassembled WGS sequence"/>
</dbReference>
<comment type="similarity">
    <text evidence="10">Belongs to the GTP-binding SRP family. FtsY subfamily.</text>
</comment>
<dbReference type="InterPro" id="IPR004390">
    <property type="entry name" value="SR_rcpt_FtsY"/>
</dbReference>
<dbReference type="Gene3D" id="1.20.120.140">
    <property type="entry name" value="Signal recognition particle SRP54, nucleotide-binding domain"/>
    <property type="match status" value="1"/>
</dbReference>
<dbReference type="PROSITE" id="PS00300">
    <property type="entry name" value="SRP54"/>
    <property type="match status" value="1"/>
</dbReference>
<feature type="compositionally biased region" description="Low complexity" evidence="11">
    <location>
        <begin position="121"/>
        <end position="144"/>
    </location>
</feature>
<evidence type="ECO:0000256" key="3">
    <source>
        <dbReference type="ARBA" id="ARBA00022741"/>
    </source>
</evidence>
<keyword evidence="4 10" id="KW-0378">Hydrolase</keyword>
<evidence type="ECO:0000256" key="9">
    <source>
        <dbReference type="ARBA" id="ARBA00053570"/>
    </source>
</evidence>
<dbReference type="GO" id="GO:0006614">
    <property type="term" value="P:SRP-dependent cotranslational protein targeting to membrane"/>
    <property type="evidence" value="ECO:0007669"/>
    <property type="project" value="InterPro"/>
</dbReference>
<feature type="domain" description="SRP54-type proteins GTP-binding" evidence="12">
    <location>
        <begin position="576"/>
        <end position="589"/>
    </location>
</feature>
<dbReference type="FunFam" id="3.40.50.300:FF:000053">
    <property type="entry name" value="Signal recognition particle receptor FtsY"/>
    <property type="match status" value="1"/>
</dbReference>
<keyword evidence="7 10" id="KW-0675">Receptor</keyword>
<comment type="catalytic activity">
    <reaction evidence="8 10">
        <text>GTP + H2O = GDP + phosphate + H(+)</text>
        <dbReference type="Rhea" id="RHEA:19669"/>
        <dbReference type="ChEBI" id="CHEBI:15377"/>
        <dbReference type="ChEBI" id="CHEBI:15378"/>
        <dbReference type="ChEBI" id="CHEBI:37565"/>
        <dbReference type="ChEBI" id="CHEBI:43474"/>
        <dbReference type="ChEBI" id="CHEBI:58189"/>
        <dbReference type="EC" id="3.6.5.4"/>
    </reaction>
</comment>
<comment type="caution">
    <text evidence="13">The sequence shown here is derived from an EMBL/GenBank/DDBJ whole genome shotgun (WGS) entry which is preliminary data.</text>
</comment>
<dbReference type="SMART" id="SM00382">
    <property type="entry name" value="AAA"/>
    <property type="match status" value="1"/>
</dbReference>
<dbReference type="Pfam" id="PF02881">
    <property type="entry name" value="SRP54_N"/>
    <property type="match status" value="1"/>
</dbReference>
<dbReference type="EMBL" id="ALAO01000313">
    <property type="protein sequence ID" value="EKO37987.1"/>
    <property type="molecule type" value="Genomic_DNA"/>
</dbReference>
<dbReference type="HAMAP" id="MF_00920">
    <property type="entry name" value="FtsY"/>
    <property type="match status" value="1"/>
</dbReference>
<dbReference type="Pfam" id="PF00448">
    <property type="entry name" value="SRP54"/>
    <property type="match status" value="1"/>
</dbReference>
<comment type="subunit">
    <text evidence="10">Part of the signal recognition particle protein translocation system, which is composed of SRP and FtsY.</text>
</comment>
<dbReference type="NCBIfam" id="TIGR00064">
    <property type="entry name" value="ftsY"/>
    <property type="match status" value="1"/>
</dbReference>
<dbReference type="InterPro" id="IPR003593">
    <property type="entry name" value="AAA+_ATPase"/>
</dbReference>
<dbReference type="PATRIC" id="fig|1206767.3.peg.3267"/>
<evidence type="ECO:0000313" key="13">
    <source>
        <dbReference type="EMBL" id="EKO37987.1"/>
    </source>
</evidence>
<keyword evidence="1 10" id="KW-1003">Cell membrane</keyword>
<evidence type="ECO:0000256" key="2">
    <source>
        <dbReference type="ARBA" id="ARBA00022490"/>
    </source>
</evidence>
<dbReference type="GO" id="GO:0005886">
    <property type="term" value="C:plasma membrane"/>
    <property type="evidence" value="ECO:0007669"/>
    <property type="project" value="UniProtKB-SubCell"/>
</dbReference>
<dbReference type="InterPro" id="IPR027417">
    <property type="entry name" value="P-loop_NTPase"/>
</dbReference>
<dbReference type="SUPFAM" id="SSF47364">
    <property type="entry name" value="Domain of the SRP/SRP receptor G-proteins"/>
    <property type="match status" value="1"/>
</dbReference>
<dbReference type="InterPro" id="IPR036225">
    <property type="entry name" value="SRP/SRP_N"/>
</dbReference>
<keyword evidence="3 10" id="KW-0547">Nucleotide-binding</keyword>
<keyword evidence="6 10" id="KW-0472">Membrane</keyword>
<evidence type="ECO:0000256" key="6">
    <source>
        <dbReference type="ARBA" id="ARBA00023136"/>
    </source>
</evidence>
<keyword evidence="2 10" id="KW-0963">Cytoplasm</keyword>
<dbReference type="InterPro" id="IPR042101">
    <property type="entry name" value="SRP54_N_sf"/>
</dbReference>
<dbReference type="PANTHER" id="PTHR43134:SF1">
    <property type="entry name" value="SIGNAL RECOGNITION PARTICLE RECEPTOR SUBUNIT ALPHA"/>
    <property type="match status" value="1"/>
</dbReference>
<dbReference type="InterPro" id="IPR013822">
    <property type="entry name" value="Signal_recog_particl_SRP54_hlx"/>
</dbReference>
<dbReference type="FunFam" id="1.20.120.140:FF:000002">
    <property type="entry name" value="Signal recognition particle receptor FtsY"/>
    <property type="match status" value="1"/>
</dbReference>
<dbReference type="GO" id="GO:0005047">
    <property type="term" value="F:signal recognition particle binding"/>
    <property type="evidence" value="ECO:0007669"/>
    <property type="project" value="TreeGrafter"/>
</dbReference>
<dbReference type="GO" id="GO:0003924">
    <property type="term" value="F:GTPase activity"/>
    <property type="evidence" value="ECO:0007669"/>
    <property type="project" value="UniProtKB-UniRule"/>
</dbReference>
<proteinExistence type="inferred from homology"/>
<dbReference type="InterPro" id="IPR000897">
    <property type="entry name" value="SRP54_GTPase_dom"/>
</dbReference>
<dbReference type="AlphaFoldDB" id="K6FHA9"/>
<sequence length="605" mass="64245">MGFFSKLKKFWTADNAPEATTQPVAETPAEAPAPAAQAPAAPSEAAPAAADTAASPPAAKPAAQAEVSSSADPTPAAAPEPAPQALQPEPTITHEPESAAAPQAARPTPLEDIADVEPTAEDQPAPLADAAPVAQPATAPKVAPLAEAASTPRPEPMPEPAPEPEPTLAPAPEAQPVAVVTEPVAPAPQPAASPTAPAAPSAADEAPWRNALVLALRQAEPKLSVWLDVLLADVDVAGPVLWERLRFLFESLEAPSAEADAFVAKFADWVAVMEYDEVELFRSELQYRLALALDLEDEEDERNRLFLKLSEGLAKTKEQIVKRIDGLLGRHAVIDDAFWEELEEILIMADVGFEPAAKLLDALRDKVRKRGTTDPAVFKEILREELAEIFRTPKTIKAINPPEVVMMIGVNGVGKTTTIAKLAHRDMMRGKKVLIAAGDTFRAAAIEQLHIWAKRVGADFYSKGANADPAAVAFEAMDKALAEGYDVVYLDTAGRLHTKTNLMEELRKIHRVVGKKHPGAPHRSVLVLDATTGQNALSQVKLFGEAAGVDEIILTKLDGTAKGGVVVGIALSFSVPITYVGLGEKMEDLRPFDGQDFAQALLGVE</sequence>
<keyword evidence="5 10" id="KW-0342">GTP-binding</keyword>
<evidence type="ECO:0000259" key="12">
    <source>
        <dbReference type="PROSITE" id="PS00300"/>
    </source>
</evidence>
<organism evidence="13 14">
    <name type="scientific">Solidesulfovibrio magneticus str. Maddingley MBC34</name>
    <dbReference type="NCBI Taxonomy" id="1206767"/>
    <lineage>
        <taxon>Bacteria</taxon>
        <taxon>Pseudomonadati</taxon>
        <taxon>Thermodesulfobacteriota</taxon>
        <taxon>Desulfovibrionia</taxon>
        <taxon>Desulfovibrionales</taxon>
        <taxon>Desulfovibrionaceae</taxon>
        <taxon>Solidesulfovibrio</taxon>
    </lineage>
</organism>
<evidence type="ECO:0000256" key="1">
    <source>
        <dbReference type="ARBA" id="ARBA00022475"/>
    </source>
</evidence>
<dbReference type="SMART" id="SM00963">
    <property type="entry name" value="SRP54_N"/>
    <property type="match status" value="1"/>
</dbReference>
<dbReference type="GO" id="GO:0005525">
    <property type="term" value="F:GTP binding"/>
    <property type="evidence" value="ECO:0007669"/>
    <property type="project" value="UniProtKB-UniRule"/>
</dbReference>
<feature type="compositionally biased region" description="Pro residues" evidence="11">
    <location>
        <begin position="153"/>
        <end position="169"/>
    </location>
</feature>
<dbReference type="SUPFAM" id="SSF52540">
    <property type="entry name" value="P-loop containing nucleoside triphosphate hydrolases"/>
    <property type="match status" value="1"/>
</dbReference>
<feature type="region of interest" description="Disordered" evidence="11">
    <location>
        <begin position="1"/>
        <end position="170"/>
    </location>
</feature>